<protein>
    <recommendedName>
        <fullName evidence="4">Phosphoesterase-domain-containing protein</fullName>
    </recommendedName>
</protein>
<name>A0A2J6QIG1_9HELO</name>
<dbReference type="Pfam" id="PF04185">
    <property type="entry name" value="Phosphoesterase"/>
    <property type="match status" value="1"/>
</dbReference>
<dbReference type="STRING" id="1745343.A0A2J6QIG1"/>
<dbReference type="EMBL" id="KZ613469">
    <property type="protein sequence ID" value="PMD26034.1"/>
    <property type="molecule type" value="Genomic_DNA"/>
</dbReference>
<dbReference type="Gene3D" id="3.40.720.10">
    <property type="entry name" value="Alkaline Phosphatase, subunit A"/>
    <property type="match status" value="1"/>
</dbReference>
<dbReference type="PANTHER" id="PTHR31956:SF8">
    <property type="entry name" value="ACID PHOSPHATASE PHOA (AFU_ORTHOLOGUE AFUA_1G03570)"/>
    <property type="match status" value="1"/>
</dbReference>
<dbReference type="GO" id="GO:0009395">
    <property type="term" value="P:phospholipid catabolic process"/>
    <property type="evidence" value="ECO:0007669"/>
    <property type="project" value="TreeGrafter"/>
</dbReference>
<dbReference type="InterPro" id="IPR017850">
    <property type="entry name" value="Alkaline_phosphatase_core_sf"/>
</dbReference>
<keyword evidence="1" id="KW-0378">Hydrolase</keyword>
<dbReference type="PANTHER" id="PTHR31956">
    <property type="entry name" value="NON-SPECIFIC PHOSPHOLIPASE C4-RELATED"/>
    <property type="match status" value="1"/>
</dbReference>
<dbReference type="InterPro" id="IPR007312">
    <property type="entry name" value="Phosphoesterase"/>
</dbReference>
<evidence type="ECO:0000313" key="2">
    <source>
        <dbReference type="EMBL" id="PMD26034.1"/>
    </source>
</evidence>
<accession>A0A2J6QIG1</accession>
<proteinExistence type="predicted"/>
<gene>
    <name evidence="2" type="ORF">NA56DRAFT_677029</name>
</gene>
<evidence type="ECO:0000256" key="1">
    <source>
        <dbReference type="ARBA" id="ARBA00022801"/>
    </source>
</evidence>
<organism evidence="2 3">
    <name type="scientific">Hyaloscypha hepaticicola</name>
    <dbReference type="NCBI Taxonomy" id="2082293"/>
    <lineage>
        <taxon>Eukaryota</taxon>
        <taxon>Fungi</taxon>
        <taxon>Dikarya</taxon>
        <taxon>Ascomycota</taxon>
        <taxon>Pezizomycotina</taxon>
        <taxon>Leotiomycetes</taxon>
        <taxon>Helotiales</taxon>
        <taxon>Hyaloscyphaceae</taxon>
        <taxon>Hyaloscypha</taxon>
    </lineage>
</organism>
<dbReference type="AlphaFoldDB" id="A0A2J6QIG1"/>
<reference evidence="2 3" key="1">
    <citation type="submission" date="2016-05" db="EMBL/GenBank/DDBJ databases">
        <title>A degradative enzymes factory behind the ericoid mycorrhizal symbiosis.</title>
        <authorList>
            <consortium name="DOE Joint Genome Institute"/>
            <person name="Martino E."/>
            <person name="Morin E."/>
            <person name="Grelet G."/>
            <person name="Kuo A."/>
            <person name="Kohler A."/>
            <person name="Daghino S."/>
            <person name="Barry K."/>
            <person name="Choi C."/>
            <person name="Cichocki N."/>
            <person name="Clum A."/>
            <person name="Copeland A."/>
            <person name="Hainaut M."/>
            <person name="Haridas S."/>
            <person name="Labutti K."/>
            <person name="Lindquist E."/>
            <person name="Lipzen A."/>
            <person name="Khouja H.-R."/>
            <person name="Murat C."/>
            <person name="Ohm R."/>
            <person name="Olson A."/>
            <person name="Spatafora J."/>
            <person name="Veneault-Fourrey C."/>
            <person name="Henrissat B."/>
            <person name="Grigoriev I."/>
            <person name="Martin F."/>
            <person name="Perotto S."/>
        </authorList>
    </citation>
    <scope>NUCLEOTIDE SEQUENCE [LARGE SCALE GENOMIC DNA]</scope>
    <source>
        <strain evidence="2 3">UAMH 7357</strain>
    </source>
</reference>
<dbReference type="Proteomes" id="UP000235672">
    <property type="component" value="Unassembled WGS sequence"/>
</dbReference>
<evidence type="ECO:0008006" key="4">
    <source>
        <dbReference type="Google" id="ProtNLM"/>
    </source>
</evidence>
<evidence type="ECO:0000313" key="3">
    <source>
        <dbReference type="Proteomes" id="UP000235672"/>
    </source>
</evidence>
<dbReference type="OrthoDB" id="5135119at2759"/>
<sequence length="320" mass="35885">MAFKFNKLVTVVTTCCLLAATEVAAILPGIWFDRFVVVVLENTNKATALGSPYYQNLTTMGMLLDGYQATTHPSQPNYITMIASTIAAGVYDDADHNSTQNNLIDLLEPAGISWRVYMEGYTPSTQGACNTISKNSTTGYVRKHNPFMSFLNIQNNTARCQNIVNAEANFASDVNKGASAPQYMYYVPNLKNDAHDTNVTYAQKDLSNIVDTMLNNKAFMNRTLILITFDENDIYTPQFYGTPNNVYSVLLGNDTLKCYGCYDQQFYNHFSQIVTIEQNWNLSTIPNLDGDGAQWDSWMLPFGMLRNKDEKICANAPCYY</sequence>
<keyword evidence="3" id="KW-1185">Reference proteome</keyword>
<dbReference type="GO" id="GO:0016788">
    <property type="term" value="F:hydrolase activity, acting on ester bonds"/>
    <property type="evidence" value="ECO:0007669"/>
    <property type="project" value="InterPro"/>
</dbReference>